<dbReference type="OMA" id="GYEFFKC"/>
<evidence type="ECO:0000313" key="3">
    <source>
        <dbReference type="EMBL" id="EPQ61088.1"/>
    </source>
</evidence>
<dbReference type="HOGENOM" id="CLU_067902_2_0_1"/>
<dbReference type="Pfam" id="PF04707">
    <property type="entry name" value="PRELI"/>
    <property type="match status" value="1"/>
</dbReference>
<dbReference type="PROSITE" id="PS50904">
    <property type="entry name" value="PRELI_MSF1"/>
    <property type="match status" value="1"/>
</dbReference>
<feature type="compositionally biased region" description="Polar residues" evidence="1">
    <location>
        <begin position="202"/>
        <end position="213"/>
    </location>
</feature>
<dbReference type="GO" id="GO:0005758">
    <property type="term" value="C:mitochondrial intermembrane space"/>
    <property type="evidence" value="ECO:0007669"/>
    <property type="project" value="InterPro"/>
</dbReference>
<dbReference type="AlphaFoldDB" id="S7QNI9"/>
<accession>S7QNI9</accession>
<evidence type="ECO:0000313" key="4">
    <source>
        <dbReference type="Proteomes" id="UP000030669"/>
    </source>
</evidence>
<dbReference type="STRING" id="670483.S7QNI9"/>
<dbReference type="GeneID" id="19299020"/>
<dbReference type="InterPro" id="IPR037365">
    <property type="entry name" value="Slowmo/Ups"/>
</dbReference>
<reference evidence="3 4" key="1">
    <citation type="journal article" date="2012" name="Science">
        <title>The Paleozoic origin of enzymatic lignin decomposition reconstructed from 31 fungal genomes.</title>
        <authorList>
            <person name="Floudas D."/>
            <person name="Binder M."/>
            <person name="Riley R."/>
            <person name="Barry K."/>
            <person name="Blanchette R.A."/>
            <person name="Henrissat B."/>
            <person name="Martinez A.T."/>
            <person name="Otillar R."/>
            <person name="Spatafora J.W."/>
            <person name="Yadav J.S."/>
            <person name="Aerts A."/>
            <person name="Benoit I."/>
            <person name="Boyd A."/>
            <person name="Carlson A."/>
            <person name="Copeland A."/>
            <person name="Coutinho P.M."/>
            <person name="de Vries R.P."/>
            <person name="Ferreira P."/>
            <person name="Findley K."/>
            <person name="Foster B."/>
            <person name="Gaskell J."/>
            <person name="Glotzer D."/>
            <person name="Gorecki P."/>
            <person name="Heitman J."/>
            <person name="Hesse C."/>
            <person name="Hori C."/>
            <person name="Igarashi K."/>
            <person name="Jurgens J.A."/>
            <person name="Kallen N."/>
            <person name="Kersten P."/>
            <person name="Kohler A."/>
            <person name="Kuees U."/>
            <person name="Kumar T.K.A."/>
            <person name="Kuo A."/>
            <person name="LaButti K."/>
            <person name="Larrondo L.F."/>
            <person name="Lindquist E."/>
            <person name="Ling A."/>
            <person name="Lombard V."/>
            <person name="Lucas S."/>
            <person name="Lundell T."/>
            <person name="Martin R."/>
            <person name="McLaughlin D.J."/>
            <person name="Morgenstern I."/>
            <person name="Morin E."/>
            <person name="Murat C."/>
            <person name="Nagy L.G."/>
            <person name="Nolan M."/>
            <person name="Ohm R.A."/>
            <person name="Patyshakuliyeva A."/>
            <person name="Rokas A."/>
            <person name="Ruiz-Duenas F.J."/>
            <person name="Sabat G."/>
            <person name="Salamov A."/>
            <person name="Samejima M."/>
            <person name="Schmutz J."/>
            <person name="Slot J.C."/>
            <person name="St John F."/>
            <person name="Stenlid J."/>
            <person name="Sun H."/>
            <person name="Sun S."/>
            <person name="Syed K."/>
            <person name="Tsang A."/>
            <person name="Wiebenga A."/>
            <person name="Young D."/>
            <person name="Pisabarro A."/>
            <person name="Eastwood D.C."/>
            <person name="Martin F."/>
            <person name="Cullen D."/>
            <person name="Grigoriev I.V."/>
            <person name="Hibbett D.S."/>
        </authorList>
    </citation>
    <scope>NUCLEOTIDE SEQUENCE [LARGE SCALE GENOMIC DNA]</scope>
    <source>
        <strain evidence="3 4">ATCC 11539</strain>
    </source>
</reference>
<protein>
    <submittedName>
        <fullName evidence="3">MSF1-domain-containing protein</fullName>
    </submittedName>
</protein>
<dbReference type="PANTHER" id="PTHR11158">
    <property type="entry name" value="MSF1/PX19 RELATED"/>
    <property type="match status" value="1"/>
</dbReference>
<dbReference type="InterPro" id="IPR006797">
    <property type="entry name" value="PRELI/MSF1_dom"/>
</dbReference>
<proteinExistence type="predicted"/>
<dbReference type="eggNOG" id="KOG3337">
    <property type="taxonomic scope" value="Eukaryota"/>
</dbReference>
<keyword evidence="4" id="KW-1185">Reference proteome</keyword>
<evidence type="ECO:0000259" key="2">
    <source>
        <dbReference type="PROSITE" id="PS50904"/>
    </source>
</evidence>
<gene>
    <name evidence="3" type="ORF">GLOTRDRAFT_109304</name>
</gene>
<dbReference type="EMBL" id="KB469296">
    <property type="protein sequence ID" value="EPQ61088.1"/>
    <property type="molecule type" value="Genomic_DNA"/>
</dbReference>
<evidence type="ECO:0000256" key="1">
    <source>
        <dbReference type="SAM" id="MobiDB-lite"/>
    </source>
</evidence>
<feature type="domain" description="PRELI/MSF1" evidence="2">
    <location>
        <begin position="1"/>
        <end position="170"/>
    </location>
</feature>
<name>S7QNI9_GLOTA</name>
<dbReference type="OrthoDB" id="341300at2759"/>
<dbReference type="RefSeq" id="XP_007861343.1">
    <property type="nucleotide sequence ID" value="XM_007863152.1"/>
</dbReference>
<dbReference type="KEGG" id="gtr:GLOTRDRAFT_109304"/>
<organism evidence="3 4">
    <name type="scientific">Gloeophyllum trabeum (strain ATCC 11539 / FP-39264 / Madison 617)</name>
    <name type="common">Brown rot fungus</name>
    <dbReference type="NCBI Taxonomy" id="670483"/>
    <lineage>
        <taxon>Eukaryota</taxon>
        <taxon>Fungi</taxon>
        <taxon>Dikarya</taxon>
        <taxon>Basidiomycota</taxon>
        <taxon>Agaricomycotina</taxon>
        <taxon>Agaricomycetes</taxon>
        <taxon>Gloeophyllales</taxon>
        <taxon>Gloeophyllaceae</taxon>
        <taxon>Gloeophyllum</taxon>
    </lineage>
</organism>
<dbReference type="Proteomes" id="UP000030669">
    <property type="component" value="Unassembled WGS sequence"/>
</dbReference>
<sequence>MRFFSQSFSYDEPWSIVSLAYFLRYPNPHASHIVSCDVISREFTPSGSLVTTRLILKKGSLPRWAPEGIIPRSEAWVIEESEVDPYGQVLRCTSKNLDHVKILSARESVILKPNQDGKTIQRTDVSIVSGFGWGLTQRIEQFGLQKFKSNLQKSREGLKAIVELTRQSRQGMTMGLAGGDHAQGSFRASESPKEYRDPAAPQPSSEAPRQGIANSVWNRLSAWSRPRSA</sequence>
<feature type="region of interest" description="Disordered" evidence="1">
    <location>
        <begin position="173"/>
        <end position="213"/>
    </location>
</feature>